<organism evidence="1 2">
    <name type="scientific">Castor canadensis</name>
    <name type="common">American beaver</name>
    <dbReference type="NCBI Taxonomy" id="51338"/>
    <lineage>
        <taxon>Eukaryota</taxon>
        <taxon>Metazoa</taxon>
        <taxon>Chordata</taxon>
        <taxon>Craniata</taxon>
        <taxon>Vertebrata</taxon>
        <taxon>Euteleostomi</taxon>
        <taxon>Mammalia</taxon>
        <taxon>Eutheria</taxon>
        <taxon>Euarchontoglires</taxon>
        <taxon>Glires</taxon>
        <taxon>Rodentia</taxon>
        <taxon>Castorimorpha</taxon>
        <taxon>Castoridae</taxon>
        <taxon>Castor</taxon>
    </lineage>
</organism>
<reference evidence="2" key="1">
    <citation type="submission" date="2025-08" db="UniProtKB">
        <authorList>
            <consortium name="RefSeq"/>
        </authorList>
    </citation>
    <scope>IDENTIFICATION</scope>
</reference>
<dbReference type="RefSeq" id="XP_073923092.1">
    <property type="nucleotide sequence ID" value="XM_074066991.1"/>
</dbReference>
<gene>
    <name evidence="2" type="primary">Prdm14</name>
</gene>
<evidence type="ECO:0000313" key="2">
    <source>
        <dbReference type="RefSeq" id="XP_073923092.1"/>
    </source>
</evidence>
<proteinExistence type="predicted"/>
<dbReference type="Proteomes" id="UP001732720">
    <property type="component" value="Chromosome 3"/>
</dbReference>
<accession>A0AC58M102</accession>
<name>A0AC58M102_CASCN</name>
<evidence type="ECO:0000313" key="1">
    <source>
        <dbReference type="Proteomes" id="UP001732720"/>
    </source>
</evidence>
<keyword evidence="1" id="KW-1185">Reference proteome</keyword>
<protein>
    <submittedName>
        <fullName evidence="2">PR domain zinc finger protein 14</fullName>
    </submittedName>
</protein>
<sequence>MALLPPGETEPQDKAYHPLEGLQSSSQHPAAYYAPFPAYDHYRDAVTVPPAEQDFQPFPQLEAGMSASQAMTPFPFPMAPPLLSPGLALQPESLYNLPWYSKLSPWYPTPHLPREVQHFPNGQEYTGGADCQDVVPVGGLSNGGQCWRPETLTAPTPVVTSLLPEGLKTSQLTSAPKARNQEEELPLRRFHFTQEELHFVLYGVTPSPEHPAGLKHAISGILVPTISSGSIHLPQTLDKDSLQLPEGLCIMQTMFGEDPHFGVFCSNFIAKGSRFGPFQGKVVNASEVKTHRDNSQMWEIFEDGHLRYFIDGKGTGNWMSYVNCARFPKEQNLVAVQCQGQIFYESCKDIHQNQELLVWYGNCYEKFLDIPMSLQATEQGKQQTGPPDESAEGYRCERCGKVFTYRYYRDKHLKYTPCVDKGDRKFPCSLCKRSFEKRDRLRIHILHVHEKHRPYLCSTCGKCFSQSSSLNKHMRVHSGDRPYQCVYCTKKFTASSILRTHIRQHSGEKPFKCKHCGKPFASHAAHDSHVRRSHKEDEGGPCSICGKTFPDQEAFYSHVKFHEGYSP</sequence>